<sequence length="197" mass="23269">MSLADSNMVLPDLTSFKKGDEHAFKIIFEDNYDRIVGFCLQFIPDREEAKNIAQQSFVKLWLNREEVNTINGICAFLYTAAKTECLNFLRHEKYKSEYQKNTLKIKENLLNRQILESFHFNKLEYQELEGMIQLALEKLPERCRIVFEKSRFEGKKNREIADELGIAIKSVESNITRAIKILRKELRDILPFVLWML</sequence>
<dbReference type="NCBIfam" id="TIGR02937">
    <property type="entry name" value="sigma70-ECF"/>
    <property type="match status" value="1"/>
</dbReference>
<dbReference type="OrthoDB" id="1100095at2"/>
<reference evidence="8 10" key="2">
    <citation type="submission" date="2016-10" db="EMBL/GenBank/DDBJ databases">
        <authorList>
            <person name="de Groot N.N."/>
        </authorList>
    </citation>
    <scope>NUCLEOTIDE SEQUENCE [LARGE SCALE GENOMIC DNA]</scope>
    <source>
        <strain evidence="8 10">DSM 25947</strain>
    </source>
</reference>
<keyword evidence="9" id="KW-1185">Reference proteome</keyword>
<dbReference type="AlphaFoldDB" id="X5DUK5"/>
<dbReference type="InterPro" id="IPR014284">
    <property type="entry name" value="RNA_pol_sigma-70_dom"/>
</dbReference>
<dbReference type="Gene3D" id="1.10.10.10">
    <property type="entry name" value="Winged helix-like DNA-binding domain superfamily/Winged helix DNA-binding domain"/>
    <property type="match status" value="1"/>
</dbReference>
<dbReference type="EMBL" id="CP007451">
    <property type="protein sequence ID" value="AHW58850.1"/>
    <property type="molecule type" value="Genomic_DNA"/>
</dbReference>
<dbReference type="Pfam" id="PF04542">
    <property type="entry name" value="Sigma70_r2"/>
    <property type="match status" value="1"/>
</dbReference>
<evidence type="ECO:0000313" key="9">
    <source>
        <dbReference type="Proteomes" id="UP000023772"/>
    </source>
</evidence>
<dbReference type="InterPro" id="IPR039425">
    <property type="entry name" value="RNA_pol_sigma-70-like"/>
</dbReference>
<dbReference type="SUPFAM" id="SSF88946">
    <property type="entry name" value="Sigma2 domain of RNA polymerase sigma factors"/>
    <property type="match status" value="1"/>
</dbReference>
<dbReference type="InterPro" id="IPR014327">
    <property type="entry name" value="RNA_pol_sigma70_bacteroid"/>
</dbReference>
<evidence type="ECO:0000256" key="2">
    <source>
        <dbReference type="ARBA" id="ARBA00023015"/>
    </source>
</evidence>
<dbReference type="PANTHER" id="PTHR43133:SF46">
    <property type="entry name" value="RNA POLYMERASE SIGMA-70 FACTOR ECF SUBFAMILY"/>
    <property type="match status" value="1"/>
</dbReference>
<dbReference type="Proteomes" id="UP000181981">
    <property type="component" value="Unassembled WGS sequence"/>
</dbReference>
<organism evidence="8 10">
    <name type="scientific">Draconibacterium orientale</name>
    <dbReference type="NCBI Taxonomy" id="1168034"/>
    <lineage>
        <taxon>Bacteria</taxon>
        <taxon>Pseudomonadati</taxon>
        <taxon>Bacteroidota</taxon>
        <taxon>Bacteroidia</taxon>
        <taxon>Marinilabiliales</taxon>
        <taxon>Prolixibacteraceae</taxon>
        <taxon>Draconibacterium</taxon>
    </lineage>
</organism>
<dbReference type="InterPro" id="IPR036388">
    <property type="entry name" value="WH-like_DNA-bd_sf"/>
</dbReference>
<accession>X5DUK5</accession>
<dbReference type="HOGENOM" id="CLU_047691_4_0_10"/>
<dbReference type="GO" id="GO:0003677">
    <property type="term" value="F:DNA binding"/>
    <property type="evidence" value="ECO:0007669"/>
    <property type="project" value="InterPro"/>
</dbReference>
<evidence type="ECO:0000313" key="10">
    <source>
        <dbReference type="Proteomes" id="UP000181981"/>
    </source>
</evidence>
<dbReference type="SUPFAM" id="SSF88659">
    <property type="entry name" value="Sigma3 and sigma4 domains of RNA polymerase sigma factors"/>
    <property type="match status" value="1"/>
</dbReference>
<dbReference type="Gene3D" id="1.10.1740.10">
    <property type="match status" value="1"/>
</dbReference>
<evidence type="ECO:0000313" key="7">
    <source>
        <dbReference type="EMBL" id="AHW58850.1"/>
    </source>
</evidence>
<dbReference type="InterPro" id="IPR007627">
    <property type="entry name" value="RNA_pol_sigma70_r2"/>
</dbReference>
<keyword evidence="3" id="KW-0731">Sigma factor</keyword>
<dbReference type="RefSeq" id="WP_051567553.1">
    <property type="nucleotide sequence ID" value="NZ_FOHT01000030.1"/>
</dbReference>
<name>X5DUK5_9BACT</name>
<evidence type="ECO:0000256" key="1">
    <source>
        <dbReference type="ARBA" id="ARBA00010641"/>
    </source>
</evidence>
<dbReference type="InterPro" id="IPR013325">
    <property type="entry name" value="RNA_pol_sigma_r2"/>
</dbReference>
<gene>
    <name evidence="7" type="ORF">FH5T_02575</name>
    <name evidence="8" type="ORF">SAMN05444285_13027</name>
</gene>
<evidence type="ECO:0000313" key="8">
    <source>
        <dbReference type="EMBL" id="SET93583.1"/>
    </source>
</evidence>
<evidence type="ECO:0000259" key="5">
    <source>
        <dbReference type="Pfam" id="PF04542"/>
    </source>
</evidence>
<keyword evidence="2" id="KW-0805">Transcription regulation</keyword>
<evidence type="ECO:0000256" key="3">
    <source>
        <dbReference type="ARBA" id="ARBA00023082"/>
    </source>
</evidence>
<dbReference type="GO" id="GO:0006352">
    <property type="term" value="P:DNA-templated transcription initiation"/>
    <property type="evidence" value="ECO:0007669"/>
    <property type="project" value="InterPro"/>
</dbReference>
<keyword evidence="4" id="KW-0804">Transcription</keyword>
<dbReference type="EMBL" id="FOHT01000030">
    <property type="protein sequence ID" value="SET93583.1"/>
    <property type="molecule type" value="Genomic_DNA"/>
</dbReference>
<evidence type="ECO:0000256" key="4">
    <source>
        <dbReference type="ARBA" id="ARBA00023163"/>
    </source>
</evidence>
<dbReference type="STRING" id="1168034.FH5T_02575"/>
<dbReference type="GO" id="GO:0016987">
    <property type="term" value="F:sigma factor activity"/>
    <property type="evidence" value="ECO:0007669"/>
    <property type="project" value="UniProtKB-KW"/>
</dbReference>
<feature type="domain" description="RNA polymerase sigma factor 70 region 4 type 2" evidence="6">
    <location>
        <begin position="131"/>
        <end position="180"/>
    </location>
</feature>
<reference evidence="7 9" key="1">
    <citation type="submission" date="2014-03" db="EMBL/GenBank/DDBJ databases">
        <title>Complete genome sequence of a deeply braunched marine Bacteroidia bacterium Draconibacterium orientale type strain FH5T.</title>
        <authorList>
            <person name="Li X."/>
            <person name="Wang X."/>
            <person name="Xie Z."/>
            <person name="Du Z."/>
            <person name="Chen G."/>
        </authorList>
    </citation>
    <scope>NUCLEOTIDE SEQUENCE [LARGE SCALE GENOMIC DNA]</scope>
    <source>
        <strain evidence="7 9">FH5</strain>
    </source>
</reference>
<dbReference type="Proteomes" id="UP000023772">
    <property type="component" value="Chromosome"/>
</dbReference>
<dbReference type="eggNOG" id="COG1595">
    <property type="taxonomic scope" value="Bacteria"/>
</dbReference>
<dbReference type="InterPro" id="IPR013324">
    <property type="entry name" value="RNA_pol_sigma_r3/r4-like"/>
</dbReference>
<evidence type="ECO:0000259" key="6">
    <source>
        <dbReference type="Pfam" id="PF08281"/>
    </source>
</evidence>
<dbReference type="PANTHER" id="PTHR43133">
    <property type="entry name" value="RNA POLYMERASE ECF-TYPE SIGMA FACTO"/>
    <property type="match status" value="1"/>
</dbReference>
<dbReference type="KEGG" id="dori:FH5T_02575"/>
<protein>
    <submittedName>
        <fullName evidence="7 8">RNA polymerase</fullName>
    </submittedName>
</protein>
<feature type="domain" description="RNA polymerase sigma-70 region 2" evidence="5">
    <location>
        <begin position="28"/>
        <end position="93"/>
    </location>
</feature>
<dbReference type="Pfam" id="PF08281">
    <property type="entry name" value="Sigma70_r4_2"/>
    <property type="match status" value="1"/>
</dbReference>
<proteinExistence type="inferred from homology"/>
<comment type="similarity">
    <text evidence="1">Belongs to the sigma-70 factor family. ECF subfamily.</text>
</comment>
<dbReference type="InterPro" id="IPR013249">
    <property type="entry name" value="RNA_pol_sigma70_r4_t2"/>
</dbReference>
<dbReference type="NCBIfam" id="TIGR02985">
    <property type="entry name" value="Sig70_bacteroi1"/>
    <property type="match status" value="1"/>
</dbReference>